<evidence type="ECO:0000256" key="3">
    <source>
        <dbReference type="ARBA" id="ARBA00022487"/>
    </source>
</evidence>
<comment type="similarity">
    <text evidence="1 7">Belongs to the type-B carboxylesterase/lipase family.</text>
</comment>
<keyword evidence="6" id="KW-0325">Glycoprotein</keyword>
<dbReference type="PANTHER" id="PTHR43142:SF1">
    <property type="entry name" value="CARBOXYLIC ESTER HYDROLASE"/>
    <property type="match status" value="1"/>
</dbReference>
<dbReference type="PROSITE" id="PS01173">
    <property type="entry name" value="LIPASE_GDXG_HIS"/>
    <property type="match status" value="1"/>
</dbReference>
<dbReference type="GO" id="GO:0052689">
    <property type="term" value="F:carboxylic ester hydrolase activity"/>
    <property type="evidence" value="ECO:0007669"/>
    <property type="project" value="UniProtKB-KW"/>
</dbReference>
<dbReference type="InterPro" id="IPR002018">
    <property type="entry name" value="CarbesteraseB"/>
</dbReference>
<accession>I4DND7</accession>
<dbReference type="EC" id="3.1.1.-" evidence="7"/>
<keyword evidence="4 7" id="KW-0378">Hydrolase</keyword>
<dbReference type="Gene3D" id="3.40.50.1820">
    <property type="entry name" value="alpha/beta hydrolase"/>
    <property type="match status" value="1"/>
</dbReference>
<dbReference type="EMBL" id="AK402860">
    <property type="protein sequence ID" value="BAM19427.1"/>
    <property type="molecule type" value="mRNA"/>
</dbReference>
<reference evidence="9" key="1">
    <citation type="journal article" date="2012" name="BMC Biol.">
        <title>Comprehensive microarray-based analysis for stage-specific larval camouflage pattern-associated genes in the swallowtail butterfly, Papilio xuthus.</title>
        <authorList>
            <person name="Futahashi R."/>
            <person name="Shirataki H."/>
            <person name="Narita T."/>
            <person name="Mita K."/>
            <person name="Fujiwara H."/>
        </authorList>
    </citation>
    <scope>NUCLEOTIDE SEQUENCE</scope>
    <source>
        <tissue evidence="9">Epidermis</tissue>
    </source>
</reference>
<dbReference type="SUPFAM" id="SSF53474">
    <property type="entry name" value="alpha/beta-Hydrolases"/>
    <property type="match status" value="1"/>
</dbReference>
<evidence type="ECO:0000256" key="6">
    <source>
        <dbReference type="ARBA" id="ARBA00023180"/>
    </source>
</evidence>
<dbReference type="AlphaFoldDB" id="I4DND7"/>
<evidence type="ECO:0000256" key="1">
    <source>
        <dbReference type="ARBA" id="ARBA00005964"/>
    </source>
</evidence>
<sequence length="240" mass="25542">MVWIHGGAFAVGSGNAFLYGPDHLVGAGVVLVTLNYRLGALGFLSLENEEVPGNMGLKDQVMALKWVRDNIEFFGGDPERVTIFGESAGAVSVHLHMLSPASQGLFHRVIAQSGLALSPWALGKNPRDKAFELGKELGIETNSTAELLGYLRATPSELLVKAGARIAGAPGKTADLQSTVALPFLPVLEPEGPDAFLTTNPKESLPGADVPLLTGYNAQEGIILFRRLQRYPKLLSELGT</sequence>
<dbReference type="InterPro" id="IPR019826">
    <property type="entry name" value="Carboxylesterase_B_AS"/>
</dbReference>
<name>I4DND7_PAPXU</name>
<evidence type="ECO:0000256" key="5">
    <source>
        <dbReference type="ARBA" id="ARBA00023157"/>
    </source>
</evidence>
<keyword evidence="3" id="KW-0719">Serine esterase</keyword>
<dbReference type="InterPro" id="IPR002168">
    <property type="entry name" value="Lipase_GDXG_HIS_AS"/>
</dbReference>
<evidence type="ECO:0000256" key="2">
    <source>
        <dbReference type="ARBA" id="ARBA00010515"/>
    </source>
</evidence>
<dbReference type="PROSITE" id="PS00122">
    <property type="entry name" value="CARBOXYLESTERASE_B_1"/>
    <property type="match status" value="1"/>
</dbReference>
<dbReference type="InterPro" id="IPR029058">
    <property type="entry name" value="AB_hydrolase_fold"/>
</dbReference>
<keyword evidence="5" id="KW-1015">Disulfide bond</keyword>
<dbReference type="Pfam" id="PF00135">
    <property type="entry name" value="COesterase"/>
    <property type="match status" value="1"/>
</dbReference>
<organism evidence="9">
    <name type="scientific">Papilio xuthus</name>
    <name type="common">Asian swallowtail butterfly</name>
    <dbReference type="NCBI Taxonomy" id="66420"/>
    <lineage>
        <taxon>Eukaryota</taxon>
        <taxon>Metazoa</taxon>
        <taxon>Ecdysozoa</taxon>
        <taxon>Arthropoda</taxon>
        <taxon>Hexapoda</taxon>
        <taxon>Insecta</taxon>
        <taxon>Pterygota</taxon>
        <taxon>Neoptera</taxon>
        <taxon>Endopterygota</taxon>
        <taxon>Lepidoptera</taxon>
        <taxon>Glossata</taxon>
        <taxon>Ditrysia</taxon>
        <taxon>Papilionoidea</taxon>
        <taxon>Papilionidae</taxon>
        <taxon>Papilioninae</taxon>
        <taxon>Papilio</taxon>
    </lineage>
</organism>
<evidence type="ECO:0000259" key="8">
    <source>
        <dbReference type="Pfam" id="PF00135"/>
    </source>
</evidence>
<proteinExistence type="evidence at transcript level"/>
<feature type="domain" description="Carboxylesterase type B" evidence="8">
    <location>
        <begin position="1"/>
        <end position="228"/>
    </location>
</feature>
<evidence type="ECO:0000313" key="9">
    <source>
        <dbReference type="EMBL" id="BAM19427.1"/>
    </source>
</evidence>
<evidence type="ECO:0000256" key="7">
    <source>
        <dbReference type="RuleBase" id="RU361235"/>
    </source>
</evidence>
<evidence type="ECO:0000256" key="4">
    <source>
        <dbReference type="ARBA" id="ARBA00022801"/>
    </source>
</evidence>
<comment type="similarity">
    <text evidence="2">Belongs to the 'GDXG' lipolytic enzyme family.</text>
</comment>
<protein>
    <recommendedName>
        <fullName evidence="7">Carboxylic ester hydrolase</fullName>
        <ecNumber evidence="7">3.1.1.-</ecNumber>
    </recommendedName>
</protein>
<dbReference type="PANTHER" id="PTHR43142">
    <property type="entry name" value="CARBOXYLIC ESTER HYDROLASE"/>
    <property type="match status" value="1"/>
</dbReference>